<dbReference type="EMBL" id="CP126116">
    <property type="protein sequence ID" value="WHZ60242.1"/>
    <property type="molecule type" value="Genomic_DNA"/>
</dbReference>
<proteinExistence type="predicted"/>
<keyword evidence="2" id="KW-1185">Reference proteome</keyword>
<dbReference type="Proteomes" id="UP001226091">
    <property type="component" value="Chromosome"/>
</dbReference>
<name>A0ACD4RJ42_9BACI</name>
<evidence type="ECO:0000313" key="2">
    <source>
        <dbReference type="Proteomes" id="UP001226091"/>
    </source>
</evidence>
<sequence length="57" mass="6567">MAAKDDYIVPFQVSQYLSEQLNTSFYPVEKGGHFLEDDGFISFPLVYDILNNMMKTV</sequence>
<protein>
    <submittedName>
        <fullName evidence="1">Alpha/beta hydrolase</fullName>
    </submittedName>
</protein>
<organism evidence="1 2">
    <name type="scientific">Metabacillus hrfriensis</name>
    <dbReference type="NCBI Taxonomy" id="3048891"/>
    <lineage>
        <taxon>Bacteria</taxon>
        <taxon>Bacillati</taxon>
        <taxon>Bacillota</taxon>
        <taxon>Bacilli</taxon>
        <taxon>Bacillales</taxon>
        <taxon>Bacillaceae</taxon>
        <taxon>Metabacillus</taxon>
    </lineage>
</organism>
<reference evidence="2" key="1">
    <citation type="journal article" date="2025" name="Aquaculture">
        <title>Assessment of the bioflocculant production and safety properties of Metabacillus hrfriensis sp. nov. based on phenotypic and whole-genome sequencing analysis.</title>
        <authorList>
            <person name="Zhang R."/>
            <person name="Zhao Z."/>
            <person name="Luo L."/>
            <person name="Wang S."/>
            <person name="Guo K."/>
            <person name="Xu W."/>
        </authorList>
    </citation>
    <scope>NUCLEOTIDE SEQUENCE [LARGE SCALE GENOMIC DNA]</scope>
    <source>
        <strain evidence="2">CT-WN-B3</strain>
    </source>
</reference>
<evidence type="ECO:0000313" key="1">
    <source>
        <dbReference type="EMBL" id="WHZ60242.1"/>
    </source>
</evidence>
<keyword evidence="1" id="KW-0378">Hydrolase</keyword>
<gene>
    <name evidence="1" type="ORF">QLQ22_12505</name>
</gene>
<accession>A0ACD4RJ42</accession>